<organism evidence="2 3">
    <name type="scientific">Paraburkholderia acidisoli</name>
    <dbReference type="NCBI Taxonomy" id="2571748"/>
    <lineage>
        <taxon>Bacteria</taxon>
        <taxon>Pseudomonadati</taxon>
        <taxon>Pseudomonadota</taxon>
        <taxon>Betaproteobacteria</taxon>
        <taxon>Burkholderiales</taxon>
        <taxon>Burkholderiaceae</taxon>
        <taxon>Paraburkholderia</taxon>
    </lineage>
</organism>
<dbReference type="EMBL" id="CP046916">
    <property type="protein sequence ID" value="QGZ66013.1"/>
    <property type="molecule type" value="Genomic_DNA"/>
</dbReference>
<dbReference type="SUPFAM" id="SSF81273">
    <property type="entry name" value="H-NS histone-like proteins"/>
    <property type="match status" value="1"/>
</dbReference>
<evidence type="ECO:0000259" key="1">
    <source>
        <dbReference type="Pfam" id="PF00816"/>
    </source>
</evidence>
<accession>A0A7Z2GQA4</accession>
<dbReference type="KEGG" id="pacs:FAZ98_29800"/>
<evidence type="ECO:0000313" key="2">
    <source>
        <dbReference type="EMBL" id="QGZ66013.1"/>
    </source>
</evidence>
<evidence type="ECO:0000313" key="3">
    <source>
        <dbReference type="Proteomes" id="UP000433577"/>
    </source>
</evidence>
<dbReference type="InterPro" id="IPR037150">
    <property type="entry name" value="H-NS_C_dom_sf"/>
</dbReference>
<feature type="domain" description="DNA-binding protein H-NS-like C-terminal" evidence="1">
    <location>
        <begin position="41"/>
        <end position="76"/>
    </location>
</feature>
<dbReference type="AlphaFoldDB" id="A0A7Z2GQA4"/>
<reference evidence="2 3" key="1">
    <citation type="submission" date="2019-12" db="EMBL/GenBank/DDBJ databases">
        <title>Paraburkholderia acidiphila 7Q-K02 sp. nov and Paraburkholderia acidisoli DHF22 sp. nov., two strains isolated from forest soil.</title>
        <authorList>
            <person name="Gao Z."/>
            <person name="Qiu L."/>
        </authorList>
    </citation>
    <scope>NUCLEOTIDE SEQUENCE [LARGE SCALE GENOMIC DNA]</scope>
    <source>
        <strain evidence="2 3">DHF22</strain>
    </source>
</reference>
<keyword evidence="3" id="KW-1185">Reference proteome</keyword>
<dbReference type="OrthoDB" id="8966769at2"/>
<dbReference type="Gene3D" id="4.10.430.10">
    <property type="entry name" value="Histone-like protein H-NS, C-terminal domain"/>
    <property type="match status" value="1"/>
</dbReference>
<dbReference type="RefSeq" id="WP_158957044.1">
    <property type="nucleotide sequence ID" value="NZ_CP046916.1"/>
</dbReference>
<dbReference type="Proteomes" id="UP000433577">
    <property type="component" value="Chromosome 4"/>
</dbReference>
<name>A0A7Z2GQA4_9BURK</name>
<sequence length="106" mass="11728">MDERKRESIVSYLRRRMDEFGISPEALAESIAQDQLAVKAARYRSATGQSWDGKGEAPQWVQQAISAGQSLEHFAIAATPVEAKEAHAVDWRNDPFAGTRLATVRA</sequence>
<dbReference type="InterPro" id="IPR027444">
    <property type="entry name" value="H-NS_C_dom"/>
</dbReference>
<protein>
    <submittedName>
        <fullName evidence="2">H-NS histone family protein</fullName>
    </submittedName>
</protein>
<proteinExistence type="predicted"/>
<gene>
    <name evidence="2" type="ORF">FAZ98_29800</name>
</gene>
<dbReference type="Pfam" id="PF00816">
    <property type="entry name" value="Histone_HNS"/>
    <property type="match status" value="1"/>
</dbReference>
<dbReference type="GO" id="GO:0003677">
    <property type="term" value="F:DNA binding"/>
    <property type="evidence" value="ECO:0007669"/>
    <property type="project" value="InterPro"/>
</dbReference>